<dbReference type="GO" id="GO:1990180">
    <property type="term" value="P:mitochondrial tRNA 3'-end processing"/>
    <property type="evidence" value="ECO:0007669"/>
    <property type="project" value="TreeGrafter"/>
</dbReference>
<keyword evidence="8" id="KW-0255">Endonuclease</keyword>
<organism evidence="12 13">
    <name type="scientific">Ogataea philodendri</name>
    <dbReference type="NCBI Taxonomy" id="1378263"/>
    <lineage>
        <taxon>Eukaryota</taxon>
        <taxon>Fungi</taxon>
        <taxon>Dikarya</taxon>
        <taxon>Ascomycota</taxon>
        <taxon>Saccharomycotina</taxon>
        <taxon>Pichiomycetes</taxon>
        <taxon>Pichiales</taxon>
        <taxon>Pichiaceae</taxon>
        <taxon>Ogataea</taxon>
    </lineage>
</organism>
<dbReference type="Gene3D" id="3.60.15.10">
    <property type="entry name" value="Ribonuclease Z/Hydroxyacylglutathione hydrolase-like"/>
    <property type="match status" value="2"/>
</dbReference>
<evidence type="ECO:0000256" key="10">
    <source>
        <dbReference type="ARBA" id="ARBA00022833"/>
    </source>
</evidence>
<evidence type="ECO:0000256" key="6">
    <source>
        <dbReference type="ARBA" id="ARBA00022722"/>
    </source>
</evidence>
<keyword evidence="6" id="KW-0540">Nuclease</keyword>
<dbReference type="Pfam" id="PF13691">
    <property type="entry name" value="Lactamase_B_4"/>
    <property type="match status" value="1"/>
</dbReference>
<keyword evidence="13" id="KW-1185">Reference proteome</keyword>
<dbReference type="CDD" id="cd07718">
    <property type="entry name" value="RNaseZ_ELAC1_ELAC2-C-term-like_MBL-fold"/>
    <property type="match status" value="1"/>
</dbReference>
<dbReference type="EMBL" id="JAEUBE010000084">
    <property type="protein sequence ID" value="KAH3670962.1"/>
    <property type="molecule type" value="Genomic_DNA"/>
</dbReference>
<dbReference type="InterPro" id="IPR036866">
    <property type="entry name" value="RibonucZ/Hydroxyglut_hydro"/>
</dbReference>
<evidence type="ECO:0000256" key="5">
    <source>
        <dbReference type="ARBA" id="ARBA00022694"/>
    </source>
</evidence>
<comment type="cofactor">
    <cofactor evidence="2">
        <name>Zn(2+)</name>
        <dbReference type="ChEBI" id="CHEBI:29105"/>
    </cofactor>
</comment>
<dbReference type="RefSeq" id="XP_046064330.1">
    <property type="nucleotide sequence ID" value="XM_046208061.1"/>
</dbReference>
<dbReference type="AlphaFoldDB" id="A0A9P8PGQ7"/>
<evidence type="ECO:0000256" key="1">
    <source>
        <dbReference type="ARBA" id="ARBA00000402"/>
    </source>
</evidence>
<comment type="caution">
    <text evidence="12">The sequence shown here is derived from an EMBL/GenBank/DDBJ whole genome shotgun (WGS) entry which is preliminary data.</text>
</comment>
<dbReference type="Pfam" id="PF23023">
    <property type="entry name" value="Anti-Pycsar_Apyc1"/>
    <property type="match status" value="1"/>
</dbReference>
<dbReference type="SUPFAM" id="SSF56281">
    <property type="entry name" value="Metallo-hydrolase/oxidoreductase"/>
    <property type="match status" value="2"/>
</dbReference>
<name>A0A9P8PGQ7_9ASCO</name>
<protein>
    <recommendedName>
        <fullName evidence="4">ribonuclease Z</fullName>
        <ecNumber evidence="4">3.1.26.11</ecNumber>
    </recommendedName>
</protein>
<gene>
    <name evidence="12" type="ORF">OGAPHI_000673</name>
</gene>
<dbReference type="InterPro" id="IPR047151">
    <property type="entry name" value="RNZ2-like"/>
</dbReference>
<evidence type="ECO:0000313" key="12">
    <source>
        <dbReference type="EMBL" id="KAH3670962.1"/>
    </source>
</evidence>
<feature type="domain" description="tRNase Z endonuclease" evidence="11">
    <location>
        <begin position="8"/>
        <end position="70"/>
    </location>
</feature>
<dbReference type="EC" id="3.1.26.11" evidence="4"/>
<reference evidence="12" key="1">
    <citation type="journal article" date="2021" name="Open Biol.">
        <title>Shared evolutionary footprints suggest mitochondrial oxidative damage underlies multiple complex I losses in fungi.</title>
        <authorList>
            <person name="Schikora-Tamarit M.A."/>
            <person name="Marcet-Houben M."/>
            <person name="Nosek J."/>
            <person name="Gabaldon T."/>
        </authorList>
    </citation>
    <scope>NUCLEOTIDE SEQUENCE</scope>
    <source>
        <strain evidence="12">CBS6075</strain>
    </source>
</reference>
<evidence type="ECO:0000256" key="2">
    <source>
        <dbReference type="ARBA" id="ARBA00001947"/>
    </source>
</evidence>
<dbReference type="PANTHER" id="PTHR12553:SF49">
    <property type="entry name" value="ZINC PHOSPHODIESTERASE ELAC PROTEIN 2"/>
    <property type="match status" value="1"/>
</dbReference>
<dbReference type="GO" id="GO:0005739">
    <property type="term" value="C:mitochondrion"/>
    <property type="evidence" value="ECO:0007669"/>
    <property type="project" value="TreeGrafter"/>
</dbReference>
<evidence type="ECO:0000256" key="8">
    <source>
        <dbReference type="ARBA" id="ARBA00022759"/>
    </source>
</evidence>
<evidence type="ECO:0000256" key="7">
    <source>
        <dbReference type="ARBA" id="ARBA00022723"/>
    </source>
</evidence>
<dbReference type="GeneID" id="70232641"/>
<evidence type="ECO:0000259" key="11">
    <source>
        <dbReference type="Pfam" id="PF13691"/>
    </source>
</evidence>
<evidence type="ECO:0000256" key="3">
    <source>
        <dbReference type="ARBA" id="ARBA00007823"/>
    </source>
</evidence>
<accession>A0A9P8PGQ7</accession>
<dbReference type="PANTHER" id="PTHR12553">
    <property type="entry name" value="ZINC PHOSPHODIESTERASE ELAC PROTEIN 2"/>
    <property type="match status" value="1"/>
</dbReference>
<comment type="catalytic activity">
    <reaction evidence="1">
        <text>Endonucleolytic cleavage of RNA, removing extra 3' nucleotides from tRNA precursor, generating 3' termini of tRNAs. A 3'-hydroxy group is left at the tRNA terminus and a 5'-phosphoryl group is left at the trailer molecule.</text>
        <dbReference type="EC" id="3.1.26.11"/>
    </reaction>
</comment>
<dbReference type="Proteomes" id="UP000769157">
    <property type="component" value="Unassembled WGS sequence"/>
</dbReference>
<sequence>MRFQLVVTNHPTSDISRPSVFVSDFVTGKRHIIGHVPEGLQRQCIQIGVRTSRVDSIYLTGIADWKSLSGLPGFILTVGDQGVKDLNIFHSGNRVIKFLVSSWRYFVFRLGLRFVIEDIDVHKSGEYQIKAINITRSDDAPGKTNDNEFLKHISELLRHMFGLKYELGANGRFLTKIALPWTFYHPKVSANYIMTGNAVRGRFLVEKAIELGCPKRQFRDLCAFKTVTLEDGTVIKPEDVLEPSKRFDSALFLDIPGEEYLENTINHDWQADLEEGKYTLVYHFIDDSVKNILERPEYQKFIQSFDPTTVHLISHKQYVPDALNYLSSYTSSLKWHMLLPEYFPLFRWSDVGELPIPKELTNVLPMVRGQSAGIESGAPAAVERKFPTTKDEVRTFLKHVYQQDVVPANVPNYPSEEEFVNAAFKPAGKKLGVAPDLSKPLKDQVELLVLGTGSAIPSKLRNVISTCVRIPTETGFRTLILDAGENTLGTIEKLYSPEDTERLFKELKIVFLSHLHADHHIGIISLLNKWNTVRSEHDKLFVVAPWQYAKFVREVQRLDDTLDLTGIEYLSCDEFNQDMILPEHEQAPLEDVSHLDLRTVTCETLELEPNAALQQQLLERAGLRSFRTCYATHCDYSYSCALDFDVGAESFKVAYSGDTRPKLQFAEISEGCDLLIHESTLEDKKYQDAIDKKHSTTSEALQMGILMQAKKILFTHFSQRYRYFSNSSQVYNKLANPTKVRTAVEKVSPIFKAPLSPEMVENAPQIETIFAVDNMHIELGNFDLQRPVFERIGDKLERLFNADVEDESEQVESHYYSKKRKAS</sequence>
<evidence type="ECO:0000313" key="13">
    <source>
        <dbReference type="Proteomes" id="UP000769157"/>
    </source>
</evidence>
<dbReference type="GO" id="GO:0046872">
    <property type="term" value="F:metal ion binding"/>
    <property type="evidence" value="ECO:0007669"/>
    <property type="project" value="UniProtKB-KW"/>
</dbReference>
<evidence type="ECO:0000256" key="9">
    <source>
        <dbReference type="ARBA" id="ARBA00022801"/>
    </source>
</evidence>
<keyword evidence="7" id="KW-0479">Metal-binding</keyword>
<evidence type="ECO:0000256" key="4">
    <source>
        <dbReference type="ARBA" id="ARBA00012477"/>
    </source>
</evidence>
<comment type="similarity">
    <text evidence="3">Belongs to the RNase Z family.</text>
</comment>
<dbReference type="GO" id="GO:0042781">
    <property type="term" value="F:3'-tRNA processing endoribonuclease activity"/>
    <property type="evidence" value="ECO:0007669"/>
    <property type="project" value="UniProtKB-EC"/>
</dbReference>
<keyword evidence="5" id="KW-0819">tRNA processing</keyword>
<keyword evidence="10" id="KW-0862">Zinc</keyword>
<dbReference type="InterPro" id="IPR027794">
    <property type="entry name" value="tRNase_Z_dom"/>
</dbReference>
<proteinExistence type="inferred from homology"/>
<dbReference type="OrthoDB" id="527344at2759"/>
<reference evidence="12" key="2">
    <citation type="submission" date="2021-01" db="EMBL/GenBank/DDBJ databases">
        <authorList>
            <person name="Schikora-Tamarit M.A."/>
        </authorList>
    </citation>
    <scope>NUCLEOTIDE SEQUENCE</scope>
    <source>
        <strain evidence="12">CBS6075</strain>
    </source>
</reference>
<keyword evidence="9" id="KW-0378">Hydrolase</keyword>